<dbReference type="Gene3D" id="1.10.510.10">
    <property type="entry name" value="Transferase(Phosphotransferase) domain 1"/>
    <property type="match status" value="1"/>
</dbReference>
<dbReference type="GO" id="GO:0004672">
    <property type="term" value="F:protein kinase activity"/>
    <property type="evidence" value="ECO:0007669"/>
    <property type="project" value="InterPro"/>
</dbReference>
<dbReference type="Pfam" id="PF00069">
    <property type="entry name" value="Pkinase"/>
    <property type="match status" value="1"/>
</dbReference>
<reference evidence="2 3" key="1">
    <citation type="submission" date="2024-01" db="EMBL/GenBank/DDBJ databases">
        <title>A draft genome for a cacao thread blight-causing isolate of Paramarasmius palmivorus.</title>
        <authorList>
            <person name="Baruah I.K."/>
            <person name="Bukari Y."/>
            <person name="Amoako-Attah I."/>
            <person name="Meinhardt L.W."/>
            <person name="Bailey B.A."/>
            <person name="Cohen S.P."/>
        </authorList>
    </citation>
    <scope>NUCLEOTIDE SEQUENCE [LARGE SCALE GENOMIC DNA]</scope>
    <source>
        <strain evidence="2 3">GH-12</strain>
    </source>
</reference>
<dbReference type="InterPro" id="IPR000719">
    <property type="entry name" value="Prot_kinase_dom"/>
</dbReference>
<gene>
    <name evidence="2" type="ORF">VNI00_015275</name>
</gene>
<feature type="domain" description="Protein kinase" evidence="1">
    <location>
        <begin position="7"/>
        <end position="248"/>
    </location>
</feature>
<dbReference type="GO" id="GO:0005524">
    <property type="term" value="F:ATP binding"/>
    <property type="evidence" value="ECO:0007669"/>
    <property type="project" value="InterPro"/>
</dbReference>
<evidence type="ECO:0000313" key="3">
    <source>
        <dbReference type="Proteomes" id="UP001383192"/>
    </source>
</evidence>
<dbReference type="InterPro" id="IPR011009">
    <property type="entry name" value="Kinase-like_dom_sf"/>
</dbReference>
<dbReference type="AlphaFoldDB" id="A0AAW0BLC1"/>
<evidence type="ECO:0000313" key="2">
    <source>
        <dbReference type="EMBL" id="KAK7027312.1"/>
    </source>
</evidence>
<sequence>MNRVAKIEVFNNDDTFAFWSIIWAKNEDEDYYIYIHPSQHLPSDFDSSFQPKAQLIPRSHYRPLKPSSLTIAASSISDSCYVKKPLPLSYEPENPEDTSAADGLIREALVLESLTKLGGHKNIADYYGYIEKDGYIFGLCFKKYGKNLWDAVRDGDEVNVKDVVQGVKQGLEWLHFHGWVHGDICPYNIVLQSPSIPVIIDFDSSALCGQHIIGKGGTPGWTLGQDLAKKESDFYGLSEVEKWLLQLN</sequence>
<protein>
    <recommendedName>
        <fullName evidence="1">Protein kinase domain-containing protein</fullName>
    </recommendedName>
</protein>
<keyword evidence="3" id="KW-1185">Reference proteome</keyword>
<accession>A0AAW0BLC1</accession>
<evidence type="ECO:0000259" key="1">
    <source>
        <dbReference type="PROSITE" id="PS50011"/>
    </source>
</evidence>
<organism evidence="2 3">
    <name type="scientific">Paramarasmius palmivorus</name>
    <dbReference type="NCBI Taxonomy" id="297713"/>
    <lineage>
        <taxon>Eukaryota</taxon>
        <taxon>Fungi</taxon>
        <taxon>Dikarya</taxon>
        <taxon>Basidiomycota</taxon>
        <taxon>Agaricomycotina</taxon>
        <taxon>Agaricomycetes</taxon>
        <taxon>Agaricomycetidae</taxon>
        <taxon>Agaricales</taxon>
        <taxon>Marasmiineae</taxon>
        <taxon>Marasmiaceae</taxon>
        <taxon>Paramarasmius</taxon>
    </lineage>
</organism>
<dbReference type="PROSITE" id="PS50011">
    <property type="entry name" value="PROTEIN_KINASE_DOM"/>
    <property type="match status" value="1"/>
</dbReference>
<dbReference type="EMBL" id="JAYKXP010000097">
    <property type="protein sequence ID" value="KAK7027312.1"/>
    <property type="molecule type" value="Genomic_DNA"/>
</dbReference>
<name>A0AAW0BLC1_9AGAR</name>
<dbReference type="Proteomes" id="UP001383192">
    <property type="component" value="Unassembled WGS sequence"/>
</dbReference>
<proteinExistence type="predicted"/>
<dbReference type="SUPFAM" id="SSF56112">
    <property type="entry name" value="Protein kinase-like (PK-like)"/>
    <property type="match status" value="1"/>
</dbReference>
<comment type="caution">
    <text evidence="2">The sequence shown here is derived from an EMBL/GenBank/DDBJ whole genome shotgun (WGS) entry which is preliminary data.</text>
</comment>